<proteinExistence type="predicted"/>
<evidence type="ECO:0000313" key="2">
    <source>
        <dbReference type="EMBL" id="CAF1453014.1"/>
    </source>
</evidence>
<dbReference type="EMBL" id="CAJNOK010017365">
    <property type="protein sequence ID" value="CAF1262663.1"/>
    <property type="molecule type" value="Genomic_DNA"/>
</dbReference>
<dbReference type="Proteomes" id="UP000681722">
    <property type="component" value="Unassembled WGS sequence"/>
</dbReference>
<organism evidence="2 5">
    <name type="scientific">Didymodactylos carnosus</name>
    <dbReference type="NCBI Taxonomy" id="1234261"/>
    <lineage>
        <taxon>Eukaryota</taxon>
        <taxon>Metazoa</taxon>
        <taxon>Spiralia</taxon>
        <taxon>Gnathifera</taxon>
        <taxon>Rotifera</taxon>
        <taxon>Eurotatoria</taxon>
        <taxon>Bdelloidea</taxon>
        <taxon>Philodinida</taxon>
        <taxon>Philodinidae</taxon>
        <taxon>Didymodactylos</taxon>
    </lineage>
</organism>
<keyword evidence="5" id="KW-1185">Reference proteome</keyword>
<dbReference type="Proteomes" id="UP000682733">
    <property type="component" value="Unassembled WGS sequence"/>
</dbReference>
<sequence>MTLEHPDIDLKELIITSVRDDVQLQNDLRDLLDKNSNDFNLCLEHLATHLVEPIQQYIDKRVLPIEKKINDFERYSRSYNLRFDRINNSVPVYLLKNTIVQAAQKSGIQSVDINLIEVAYHVGKLKKASYSYSKILFTGSCSYITSQS</sequence>
<evidence type="ECO:0000313" key="4">
    <source>
        <dbReference type="EMBL" id="CAF4325764.1"/>
    </source>
</evidence>
<protein>
    <submittedName>
        <fullName evidence="2">Uncharacterized protein</fullName>
    </submittedName>
</protein>
<dbReference type="Proteomes" id="UP000663829">
    <property type="component" value="Unassembled WGS sequence"/>
</dbReference>
<accession>A0A815PSR8</accession>
<dbReference type="EMBL" id="CAJOBA010038921">
    <property type="protein sequence ID" value="CAF4069117.1"/>
    <property type="molecule type" value="Genomic_DNA"/>
</dbReference>
<dbReference type="OrthoDB" id="7481777at2759"/>
<evidence type="ECO:0000313" key="3">
    <source>
        <dbReference type="EMBL" id="CAF4069117.1"/>
    </source>
</evidence>
<reference evidence="2" key="1">
    <citation type="submission" date="2021-02" db="EMBL/GenBank/DDBJ databases">
        <authorList>
            <person name="Nowell W R."/>
        </authorList>
    </citation>
    <scope>NUCLEOTIDE SEQUENCE</scope>
</reference>
<evidence type="ECO:0000313" key="5">
    <source>
        <dbReference type="Proteomes" id="UP000663829"/>
    </source>
</evidence>
<evidence type="ECO:0000313" key="1">
    <source>
        <dbReference type="EMBL" id="CAF1262663.1"/>
    </source>
</evidence>
<gene>
    <name evidence="2" type="ORF">GPM918_LOCUS34799</name>
    <name evidence="1" type="ORF">OVA965_LOCUS26806</name>
    <name evidence="4" type="ORF">SRO942_LOCUS35511</name>
    <name evidence="3" type="ORF">TMI583_LOCUS27547</name>
</gene>
<dbReference type="EMBL" id="CAJOBC010085036">
    <property type="protein sequence ID" value="CAF4325764.1"/>
    <property type="molecule type" value="Genomic_DNA"/>
</dbReference>
<comment type="caution">
    <text evidence="2">The sequence shown here is derived from an EMBL/GenBank/DDBJ whole genome shotgun (WGS) entry which is preliminary data.</text>
</comment>
<dbReference type="AlphaFoldDB" id="A0A815PSR8"/>
<dbReference type="Proteomes" id="UP000677228">
    <property type="component" value="Unassembled WGS sequence"/>
</dbReference>
<name>A0A815PSR8_9BILA</name>
<dbReference type="EMBL" id="CAJNOQ010019584">
    <property type="protein sequence ID" value="CAF1453014.1"/>
    <property type="molecule type" value="Genomic_DNA"/>
</dbReference>